<keyword evidence="1" id="KW-0677">Repeat</keyword>
<dbReference type="Gene3D" id="1.25.40.20">
    <property type="entry name" value="Ankyrin repeat-containing domain"/>
    <property type="match status" value="1"/>
</dbReference>
<gene>
    <name evidence="3" type="ORF">CHS0354_006559</name>
</gene>
<dbReference type="Proteomes" id="UP001195483">
    <property type="component" value="Unassembled WGS sequence"/>
</dbReference>
<evidence type="ECO:0000313" key="3">
    <source>
        <dbReference type="EMBL" id="KAK3607960.1"/>
    </source>
</evidence>
<accession>A0AAE0TDM7</accession>
<dbReference type="SUPFAM" id="SSF48403">
    <property type="entry name" value="Ankyrin repeat"/>
    <property type="match status" value="1"/>
</dbReference>
<evidence type="ECO:0000256" key="2">
    <source>
        <dbReference type="ARBA" id="ARBA00023043"/>
    </source>
</evidence>
<dbReference type="EMBL" id="JAEAOA010000451">
    <property type="protein sequence ID" value="KAK3607960.1"/>
    <property type="molecule type" value="Genomic_DNA"/>
</dbReference>
<keyword evidence="2" id="KW-0040">ANK repeat</keyword>
<name>A0AAE0TDM7_9BIVA</name>
<reference evidence="3" key="3">
    <citation type="submission" date="2023-05" db="EMBL/GenBank/DDBJ databases">
        <authorList>
            <person name="Smith C.H."/>
        </authorList>
    </citation>
    <scope>NUCLEOTIDE SEQUENCE</scope>
    <source>
        <strain evidence="3">CHS0354</strain>
        <tissue evidence="3">Mantle</tissue>
    </source>
</reference>
<dbReference type="PANTHER" id="PTHR24198:SF165">
    <property type="entry name" value="ANKYRIN REPEAT-CONTAINING PROTEIN-RELATED"/>
    <property type="match status" value="1"/>
</dbReference>
<sequence length="138" mass="15819">MHIWPVRMTQYLLEKYPDMINEVDNDKETGPHYASQKSSVSVLQCLIVKGLNPCCRTSTQETLLHKSCTSGQLEMTPYLLEKYPDMINKVDNDKGQNPWCRSASQETLPHMSCISGQLEMTQYLLEKYPDMVNEVDNG</sequence>
<comment type="caution">
    <text evidence="3">The sequence shown here is derived from an EMBL/GenBank/DDBJ whole genome shotgun (WGS) entry which is preliminary data.</text>
</comment>
<evidence type="ECO:0000313" key="4">
    <source>
        <dbReference type="Proteomes" id="UP001195483"/>
    </source>
</evidence>
<reference evidence="3" key="2">
    <citation type="journal article" date="2021" name="Genome Biol. Evol.">
        <title>Developing a high-quality reference genome for a parasitic bivalve with doubly uniparental inheritance (Bivalvia: Unionida).</title>
        <authorList>
            <person name="Smith C.H."/>
        </authorList>
    </citation>
    <scope>NUCLEOTIDE SEQUENCE</scope>
    <source>
        <strain evidence="3">CHS0354</strain>
        <tissue evidence="3">Mantle</tissue>
    </source>
</reference>
<keyword evidence="4" id="KW-1185">Reference proteome</keyword>
<dbReference type="PANTHER" id="PTHR24198">
    <property type="entry name" value="ANKYRIN REPEAT AND PROTEIN KINASE DOMAIN-CONTAINING PROTEIN"/>
    <property type="match status" value="1"/>
</dbReference>
<dbReference type="Pfam" id="PF12796">
    <property type="entry name" value="Ank_2"/>
    <property type="match status" value="1"/>
</dbReference>
<protein>
    <submittedName>
        <fullName evidence="3">Uncharacterized protein</fullName>
    </submittedName>
</protein>
<organism evidence="3 4">
    <name type="scientific">Potamilus streckersoni</name>
    <dbReference type="NCBI Taxonomy" id="2493646"/>
    <lineage>
        <taxon>Eukaryota</taxon>
        <taxon>Metazoa</taxon>
        <taxon>Spiralia</taxon>
        <taxon>Lophotrochozoa</taxon>
        <taxon>Mollusca</taxon>
        <taxon>Bivalvia</taxon>
        <taxon>Autobranchia</taxon>
        <taxon>Heteroconchia</taxon>
        <taxon>Palaeoheterodonta</taxon>
        <taxon>Unionida</taxon>
        <taxon>Unionoidea</taxon>
        <taxon>Unionidae</taxon>
        <taxon>Ambleminae</taxon>
        <taxon>Lampsilini</taxon>
        <taxon>Potamilus</taxon>
    </lineage>
</organism>
<reference evidence="3" key="1">
    <citation type="journal article" date="2021" name="Genome Biol. Evol.">
        <title>A High-Quality Reference Genome for a Parasitic Bivalve with Doubly Uniparental Inheritance (Bivalvia: Unionida).</title>
        <authorList>
            <person name="Smith C.H."/>
        </authorList>
    </citation>
    <scope>NUCLEOTIDE SEQUENCE</scope>
    <source>
        <strain evidence="3">CHS0354</strain>
    </source>
</reference>
<dbReference type="AlphaFoldDB" id="A0AAE0TDM7"/>
<dbReference type="InterPro" id="IPR036770">
    <property type="entry name" value="Ankyrin_rpt-contain_sf"/>
</dbReference>
<dbReference type="InterPro" id="IPR002110">
    <property type="entry name" value="Ankyrin_rpt"/>
</dbReference>
<proteinExistence type="predicted"/>
<evidence type="ECO:0000256" key="1">
    <source>
        <dbReference type="ARBA" id="ARBA00022737"/>
    </source>
</evidence>